<dbReference type="GO" id="GO:0032259">
    <property type="term" value="P:methylation"/>
    <property type="evidence" value="ECO:0007669"/>
    <property type="project" value="UniProtKB-KW"/>
</dbReference>
<dbReference type="Pfam" id="PF01596">
    <property type="entry name" value="Methyltransf_3"/>
    <property type="match status" value="1"/>
</dbReference>
<organism evidence="4 5">
    <name type="scientific">Bacillus toyonensis</name>
    <dbReference type="NCBI Taxonomy" id="155322"/>
    <lineage>
        <taxon>Bacteria</taxon>
        <taxon>Bacillati</taxon>
        <taxon>Bacillota</taxon>
        <taxon>Bacilli</taxon>
        <taxon>Bacillales</taxon>
        <taxon>Bacillaceae</taxon>
        <taxon>Bacillus</taxon>
        <taxon>Bacillus cereus group</taxon>
    </lineage>
</organism>
<dbReference type="GO" id="GO:0008171">
    <property type="term" value="F:O-methyltransferase activity"/>
    <property type="evidence" value="ECO:0007669"/>
    <property type="project" value="InterPro"/>
</dbReference>
<gene>
    <name evidence="4" type="ORF">CN551_18085</name>
</gene>
<evidence type="ECO:0000313" key="4">
    <source>
        <dbReference type="EMBL" id="PEN87267.1"/>
    </source>
</evidence>
<evidence type="ECO:0000256" key="3">
    <source>
        <dbReference type="ARBA" id="ARBA00022691"/>
    </source>
</evidence>
<dbReference type="AlphaFoldDB" id="A0AB36T227"/>
<dbReference type="InterPro" id="IPR002935">
    <property type="entry name" value="SAM_O-MeTrfase"/>
</dbReference>
<dbReference type="InterPro" id="IPR029063">
    <property type="entry name" value="SAM-dependent_MTases_sf"/>
</dbReference>
<evidence type="ECO:0000256" key="2">
    <source>
        <dbReference type="ARBA" id="ARBA00022679"/>
    </source>
</evidence>
<comment type="caution">
    <text evidence="4">The sequence shown here is derived from an EMBL/GenBank/DDBJ whole genome shotgun (WGS) entry which is preliminary data.</text>
</comment>
<keyword evidence="2" id="KW-0808">Transferase</keyword>
<keyword evidence="1 4" id="KW-0489">Methyltransferase</keyword>
<proteinExistence type="predicted"/>
<name>A0AB36T227_9BACI</name>
<dbReference type="Gene3D" id="3.40.50.150">
    <property type="entry name" value="Vaccinia Virus protein VP39"/>
    <property type="match status" value="1"/>
</dbReference>
<protein>
    <submittedName>
        <fullName evidence="4">Methyltransferase</fullName>
    </submittedName>
</protein>
<accession>A0AB36T227</accession>
<evidence type="ECO:0000256" key="1">
    <source>
        <dbReference type="ARBA" id="ARBA00022603"/>
    </source>
</evidence>
<evidence type="ECO:0000313" key="5">
    <source>
        <dbReference type="Proteomes" id="UP000220078"/>
    </source>
</evidence>
<dbReference type="EMBL" id="NUAP01000030">
    <property type="protein sequence ID" value="PEN87267.1"/>
    <property type="molecule type" value="Genomic_DNA"/>
</dbReference>
<dbReference type="Proteomes" id="UP000220078">
    <property type="component" value="Unassembled WGS sequence"/>
</dbReference>
<keyword evidence="3" id="KW-0949">S-adenosyl-L-methionine</keyword>
<reference evidence="4 5" key="1">
    <citation type="submission" date="2017-09" db="EMBL/GenBank/DDBJ databases">
        <title>Large-scale bioinformatics analysis of Bacillus genomes uncovers conserved roles of natural products in bacterial physiology.</title>
        <authorList>
            <consortium name="Agbiome Team Llc"/>
            <person name="Bleich R.M."/>
            <person name="Kirk G.J."/>
            <person name="Santa Maria K.C."/>
            <person name="Allen S.E."/>
            <person name="Farag S."/>
            <person name="Shank E.A."/>
            <person name="Bowers A."/>
        </authorList>
    </citation>
    <scope>NUCLEOTIDE SEQUENCE [LARGE SCALE GENOMIC DNA]</scope>
    <source>
        <strain evidence="4 5">AFS027629</strain>
    </source>
</reference>
<sequence length="41" mass="4619">MHNRSWLMCMKKFNEVVATDPKVESVLVPVGVGMTISKVKK</sequence>